<dbReference type="SUPFAM" id="SSF82714">
    <property type="entry name" value="Multidrug efflux transporter AcrB TolC docking domain, DN and DC subdomains"/>
    <property type="match status" value="2"/>
</dbReference>
<organism evidence="2 3">
    <name type="scientific">Fusobacterium vincentii 4_1_13</name>
    <dbReference type="NCBI Taxonomy" id="469606"/>
    <lineage>
        <taxon>Bacteria</taxon>
        <taxon>Fusobacteriati</taxon>
        <taxon>Fusobacteriota</taxon>
        <taxon>Fusobacteriia</taxon>
        <taxon>Fusobacteriales</taxon>
        <taxon>Fusobacteriaceae</taxon>
        <taxon>Fusobacterium</taxon>
    </lineage>
</organism>
<dbReference type="GO" id="GO:0042910">
    <property type="term" value="F:xenobiotic transmembrane transporter activity"/>
    <property type="evidence" value="ECO:0007669"/>
    <property type="project" value="TreeGrafter"/>
</dbReference>
<dbReference type="PANTHER" id="PTHR32063:SF0">
    <property type="entry name" value="SWARMING MOTILITY PROTEIN SWRC"/>
    <property type="match status" value="1"/>
</dbReference>
<dbReference type="Proteomes" id="UP000004925">
    <property type="component" value="Unassembled WGS sequence"/>
</dbReference>
<dbReference type="GO" id="GO:0005886">
    <property type="term" value="C:plasma membrane"/>
    <property type="evidence" value="ECO:0007669"/>
    <property type="project" value="TreeGrafter"/>
</dbReference>
<dbReference type="PRINTS" id="PR00702">
    <property type="entry name" value="ACRIFLAVINRP"/>
</dbReference>
<feature type="transmembrane region" description="Helical" evidence="1">
    <location>
        <begin position="462"/>
        <end position="484"/>
    </location>
</feature>
<keyword evidence="1" id="KW-0812">Transmembrane</keyword>
<reference evidence="2 3" key="1">
    <citation type="submission" date="2011-10" db="EMBL/GenBank/DDBJ databases">
        <title>The Genome Sequence of Fusobacterium sp. 4_1_13.</title>
        <authorList>
            <consortium name="The Broad Institute Genome Sequencing Platform"/>
            <person name="Earl A."/>
            <person name="Ward D."/>
            <person name="Feldgarden M."/>
            <person name="Gevers D."/>
            <person name="Strauss J."/>
            <person name="Ambrose C."/>
            <person name="Allen-Vercoe E."/>
            <person name="Young S.K."/>
            <person name="Zeng Q."/>
            <person name="Gargeya S."/>
            <person name="Fitzgerald M."/>
            <person name="Haas B."/>
            <person name="Abouelleil A."/>
            <person name="Alvarado L."/>
            <person name="Arachchi H.M."/>
            <person name="Berlin A."/>
            <person name="Brown A."/>
            <person name="Chapman S.B."/>
            <person name="Chen Z."/>
            <person name="Dunbar C."/>
            <person name="Freedman E."/>
            <person name="Gearin G."/>
            <person name="Goldberg J."/>
            <person name="Griggs A."/>
            <person name="Gujja S."/>
            <person name="Heiman D."/>
            <person name="Howarth C."/>
            <person name="Larson L."/>
            <person name="Lui A."/>
            <person name="MacDonald P.J."/>
            <person name="Montmayeur A."/>
            <person name="Murphy C."/>
            <person name="Neiman D."/>
            <person name="Pearson M."/>
            <person name="Priest M."/>
            <person name="Roberts A."/>
            <person name="Saif S."/>
            <person name="Shea T."/>
            <person name="Shenoy N."/>
            <person name="Sisk P."/>
            <person name="Stolte C."/>
            <person name="Sykes S."/>
            <person name="Wortman J."/>
            <person name="Nusbaum C."/>
            <person name="Birren B."/>
        </authorList>
    </citation>
    <scope>NUCLEOTIDE SEQUENCE [LARGE SCALE GENOMIC DNA]</scope>
    <source>
        <strain evidence="2 3">4_1_13</strain>
    </source>
</reference>
<gene>
    <name evidence="2" type="ORF">FSCG_00843</name>
</gene>
<feature type="transmembrane region" description="Helical" evidence="1">
    <location>
        <begin position="893"/>
        <end position="917"/>
    </location>
</feature>
<sequence>MSLAGISIRRPVATTMVMVSFIFIGLLAMFSMKKELIPDINIPVVTISTTWNGAVAEDVETQVTKKIKDSLSNVEAIDKIQTVSSYGSSSVVVNFDFGVNTNDKVTQIQREVSKIANDLPKDANTPIVRKVDAATGSMTAIIAFNSDNKTALNTFIKEKLKPRLESLAGIGEVTIAGNPEKQLQIQVDSDKLSAYNLSPMELYSIIRTAVTTYPIGKLSTGNKDMIIRFMGELDYIDQYENILINSNGNTLRLKDVADVVLTTEDPDRLGYLKGKDSIIVLLSKSSDGDTIGLNSAAFKVIEEMKPYMPAGTEYSIELDNSENINSSISNVSSSAIQGLVLATIILFAFLKSFRTTILISLALPVAIIFTFAFLSMRGTTLNLISLMGLSIGVGMLTDNSVVVVDNIYRHITELNSPVLEAAENGTEEVTFSVIASALTTMVVFIPILFIPGLAREFFRDMSYAIIFSNLAAIIVAITMIPMLSSRFLNRKSMKSEDGRLFKKVKARYLKIIHWAYAHKRKTVFIMVFLFFFSIFVGPKLLKFEFMPKQDEGKYSLMAELQNGTDIEKAKRIARELENIVKNESHTKSYLMLVSTSNISINADVGKKGTRKESVFDIMNDVRNQAKNVLDARISLSNQFSGGRSTKDVEFLIQGMNQDEIKQFGKQILKKLQNYDGIVDLSSTLDPGIIELRINIDRDKITSYGINPTVVAQTLSYYMLGGDKANTATLKTDSEEIDVLIRLPKDKRNDVNILQSLNIKVGDNKFVKLSDVATIQYAEGTSKINKKNGIYTVTISANDGGVGLAAIQQKMIEEFNSLNPPSSISYSWGGQTENMQKTMSQLSFALSISIFLIYALLASQFESFIMPIIIIGSIPLALIGVIWGLVVTGQSIDIMVMIGVILLAGVVVNNAIVLIDFIKTMRIRGHDKEYSVMYSCETRLRPILMTTMTTVFGMMPMALGLGEGSEFYRGMAITVIFGLSFSTILTLVLIPVLYSVVDDFTTKLITKIKNISNKSKKKGVNNG</sequence>
<dbReference type="Gene3D" id="3.30.70.1320">
    <property type="entry name" value="Multidrug efflux transporter AcrB pore domain like"/>
    <property type="match status" value="1"/>
</dbReference>
<dbReference type="SUPFAM" id="SSF82866">
    <property type="entry name" value="Multidrug efflux transporter AcrB transmembrane domain"/>
    <property type="match status" value="2"/>
</dbReference>
<feature type="transmembrane region" description="Helical" evidence="1">
    <location>
        <begin position="331"/>
        <end position="350"/>
    </location>
</feature>
<name>A0A0M1VU66_FUSVC</name>
<evidence type="ECO:0000313" key="3">
    <source>
        <dbReference type="Proteomes" id="UP000004925"/>
    </source>
</evidence>
<feature type="transmembrane region" description="Helical" evidence="1">
    <location>
        <begin position="357"/>
        <end position="377"/>
    </location>
</feature>
<dbReference type="RefSeq" id="WP_008802895.1">
    <property type="nucleotide sequence ID" value="NZ_KQ235737.1"/>
</dbReference>
<feature type="transmembrane region" description="Helical" evidence="1">
    <location>
        <begin position="523"/>
        <end position="541"/>
    </location>
</feature>
<evidence type="ECO:0008006" key="4">
    <source>
        <dbReference type="Google" id="ProtNLM"/>
    </source>
</evidence>
<feature type="transmembrane region" description="Helical" evidence="1">
    <location>
        <begin position="838"/>
        <end position="856"/>
    </location>
</feature>
<dbReference type="InterPro" id="IPR001036">
    <property type="entry name" value="Acrflvin-R"/>
</dbReference>
<evidence type="ECO:0000256" key="1">
    <source>
        <dbReference type="SAM" id="Phobius"/>
    </source>
</evidence>
<feature type="transmembrane region" description="Helical" evidence="1">
    <location>
        <begin position="863"/>
        <end position="887"/>
    </location>
</feature>
<feature type="transmembrane region" description="Helical" evidence="1">
    <location>
        <begin position="429"/>
        <end position="450"/>
    </location>
</feature>
<feature type="transmembrane region" description="Helical" evidence="1">
    <location>
        <begin position="383"/>
        <end position="408"/>
    </location>
</feature>
<dbReference type="HOGENOM" id="CLU_002755_1_2_0"/>
<dbReference type="Gene3D" id="3.30.2090.10">
    <property type="entry name" value="Multidrug efflux transporter AcrB TolC docking domain, DN and DC subdomains"/>
    <property type="match status" value="2"/>
</dbReference>
<dbReference type="Pfam" id="PF00873">
    <property type="entry name" value="ACR_tran"/>
    <property type="match status" value="1"/>
</dbReference>
<feature type="transmembrane region" description="Helical" evidence="1">
    <location>
        <begin position="12"/>
        <end position="32"/>
    </location>
</feature>
<dbReference type="SUPFAM" id="SSF82693">
    <property type="entry name" value="Multidrug efflux transporter AcrB pore domain, PN1, PN2, PC1 and PC2 subdomains"/>
    <property type="match status" value="2"/>
</dbReference>
<feature type="transmembrane region" description="Helical" evidence="1">
    <location>
        <begin position="938"/>
        <end position="958"/>
    </location>
</feature>
<dbReference type="eggNOG" id="COG0841">
    <property type="taxonomic scope" value="Bacteria"/>
</dbReference>
<dbReference type="Gene3D" id="3.30.70.1430">
    <property type="entry name" value="Multidrug efflux transporter AcrB pore domain"/>
    <property type="match status" value="2"/>
</dbReference>
<dbReference type="AlphaFoldDB" id="A0A0M1VU66"/>
<dbReference type="PANTHER" id="PTHR32063">
    <property type="match status" value="1"/>
</dbReference>
<accession>A0A0M1VU66</accession>
<comment type="caution">
    <text evidence="2">The sequence shown here is derived from an EMBL/GenBank/DDBJ whole genome shotgun (WGS) entry which is preliminary data.</text>
</comment>
<keyword evidence="1" id="KW-1133">Transmembrane helix</keyword>
<dbReference type="InterPro" id="IPR027463">
    <property type="entry name" value="AcrB_DN_DC_subdom"/>
</dbReference>
<keyword evidence="1" id="KW-0472">Membrane</keyword>
<feature type="transmembrane region" description="Helical" evidence="1">
    <location>
        <begin position="970"/>
        <end position="996"/>
    </location>
</feature>
<dbReference type="Gene3D" id="1.20.1640.10">
    <property type="entry name" value="Multidrug efflux transporter AcrB transmembrane domain"/>
    <property type="match status" value="2"/>
</dbReference>
<dbReference type="EMBL" id="ACDE02000019">
    <property type="protein sequence ID" value="EEO40130.1"/>
    <property type="molecule type" value="Genomic_DNA"/>
</dbReference>
<protein>
    <recommendedName>
        <fullName evidence="4">Acriflavin resistance protein</fullName>
    </recommendedName>
</protein>
<dbReference type="Gene3D" id="3.30.70.1440">
    <property type="entry name" value="Multidrug efflux transporter AcrB pore domain"/>
    <property type="match status" value="1"/>
</dbReference>
<evidence type="ECO:0000313" key="2">
    <source>
        <dbReference type="EMBL" id="EEO40130.1"/>
    </source>
</evidence>
<proteinExistence type="predicted"/>